<proteinExistence type="inferred from homology"/>
<evidence type="ECO:0000313" key="5">
    <source>
        <dbReference type="EMBL" id="WFD22292.1"/>
    </source>
</evidence>
<dbReference type="PANTHER" id="PTHR10772">
    <property type="entry name" value="10 KDA HEAT SHOCK PROTEIN"/>
    <property type="match status" value="1"/>
</dbReference>
<dbReference type="Proteomes" id="UP001214415">
    <property type="component" value="Chromosome 2"/>
</dbReference>
<dbReference type="GO" id="GO:0044183">
    <property type="term" value="F:protein folding chaperone"/>
    <property type="evidence" value="ECO:0007669"/>
    <property type="project" value="InterPro"/>
</dbReference>
<accession>A0AAF0EH77</accession>
<evidence type="ECO:0000313" key="6">
    <source>
        <dbReference type="Proteomes" id="UP001214415"/>
    </source>
</evidence>
<reference evidence="5" key="1">
    <citation type="submission" date="2023-03" db="EMBL/GenBank/DDBJ databases">
        <title>Mating type loci evolution in Malassezia.</title>
        <authorList>
            <person name="Coelho M.A."/>
        </authorList>
    </citation>
    <scope>NUCLEOTIDE SEQUENCE</scope>
    <source>
        <strain evidence="5">CBS 12830</strain>
    </source>
</reference>
<dbReference type="PRINTS" id="PR00297">
    <property type="entry name" value="CHAPERONIN10"/>
</dbReference>
<dbReference type="GO" id="GO:0051087">
    <property type="term" value="F:protein-folding chaperone binding"/>
    <property type="evidence" value="ECO:0007669"/>
    <property type="project" value="TreeGrafter"/>
</dbReference>
<dbReference type="GO" id="GO:0051082">
    <property type="term" value="F:unfolded protein binding"/>
    <property type="evidence" value="ECO:0007669"/>
    <property type="project" value="TreeGrafter"/>
</dbReference>
<dbReference type="PROSITE" id="PS00681">
    <property type="entry name" value="CHAPERONINS_CPN10"/>
    <property type="match status" value="1"/>
</dbReference>
<evidence type="ECO:0000256" key="2">
    <source>
        <dbReference type="ARBA" id="ARBA00023186"/>
    </source>
</evidence>
<dbReference type="GO" id="GO:0005759">
    <property type="term" value="C:mitochondrial matrix"/>
    <property type="evidence" value="ECO:0007669"/>
    <property type="project" value="TreeGrafter"/>
</dbReference>
<evidence type="ECO:0000256" key="4">
    <source>
        <dbReference type="RuleBase" id="RU003479"/>
    </source>
</evidence>
<dbReference type="InterPro" id="IPR018369">
    <property type="entry name" value="Chaprnonin_Cpn10_CS"/>
</dbReference>
<comment type="similarity">
    <text evidence="1 4">Belongs to the GroES chaperonin family.</text>
</comment>
<dbReference type="CDD" id="cd00320">
    <property type="entry name" value="cpn10"/>
    <property type="match status" value="1"/>
</dbReference>
<keyword evidence="5" id="KW-0346">Stress response</keyword>
<keyword evidence="6" id="KW-1185">Reference proteome</keyword>
<evidence type="ECO:0000256" key="3">
    <source>
        <dbReference type="ARBA" id="ARBA00056825"/>
    </source>
</evidence>
<dbReference type="FunFam" id="2.30.33.40:FF:000002">
    <property type="entry name" value="10 kDa chaperonin, mitochondrial"/>
    <property type="match status" value="1"/>
</dbReference>
<protein>
    <submittedName>
        <fullName evidence="5">Mitochondrial heat shock protein Hsp10</fullName>
    </submittedName>
</protein>
<sequence length="120" mass="12790">MQLGQASFEYKTLVGHRTALSSIKSVVPLLDRVLVQRFKPETKTASGIFLPSSSSQSPLPEASVIAAGPGATDKDGKLVPTSVQPGDKVLLPSWGGNSIKVGEEEYLLIRDSEILAKINE</sequence>
<dbReference type="PANTHER" id="PTHR10772:SF0">
    <property type="entry name" value="10 KDA HEAT SHOCK PROTEIN, MITOCHONDRIAL"/>
    <property type="match status" value="1"/>
</dbReference>
<dbReference type="InterPro" id="IPR020818">
    <property type="entry name" value="Chaperonin_GroES"/>
</dbReference>
<dbReference type="InterPro" id="IPR011032">
    <property type="entry name" value="GroES-like_sf"/>
</dbReference>
<dbReference type="Pfam" id="PF00166">
    <property type="entry name" value="Cpn10"/>
    <property type="match status" value="1"/>
</dbReference>
<organism evidence="5 6">
    <name type="scientific">Malassezia equina</name>
    <dbReference type="NCBI Taxonomy" id="1381935"/>
    <lineage>
        <taxon>Eukaryota</taxon>
        <taxon>Fungi</taxon>
        <taxon>Dikarya</taxon>
        <taxon>Basidiomycota</taxon>
        <taxon>Ustilaginomycotina</taxon>
        <taxon>Malasseziomycetes</taxon>
        <taxon>Malasseziales</taxon>
        <taxon>Malasseziaceae</taxon>
        <taxon>Malassezia</taxon>
    </lineage>
</organism>
<dbReference type="AlphaFoldDB" id="A0AAF0EH77"/>
<comment type="function">
    <text evidence="3">Eukaryotic CPN10 homolog which is essential for mitochondrial protein biogenesis, together with CPN60. Binds to CPN60 in the presence of Mg-ATP and suppresses the ATPase activity of the latter.</text>
</comment>
<name>A0AAF0EH77_9BASI</name>
<dbReference type="HAMAP" id="MF_00580">
    <property type="entry name" value="CH10"/>
    <property type="match status" value="1"/>
</dbReference>
<gene>
    <name evidence="5" type="primary">hsp10</name>
    <name evidence="5" type="ORF">MEQU1_000960</name>
</gene>
<dbReference type="GO" id="GO:0005524">
    <property type="term" value="F:ATP binding"/>
    <property type="evidence" value="ECO:0007669"/>
    <property type="project" value="InterPro"/>
</dbReference>
<dbReference type="SUPFAM" id="SSF50129">
    <property type="entry name" value="GroES-like"/>
    <property type="match status" value="1"/>
</dbReference>
<dbReference type="SMART" id="SM00883">
    <property type="entry name" value="Cpn10"/>
    <property type="match status" value="1"/>
</dbReference>
<evidence type="ECO:0000256" key="1">
    <source>
        <dbReference type="ARBA" id="ARBA00006975"/>
    </source>
</evidence>
<dbReference type="Gene3D" id="2.30.33.40">
    <property type="entry name" value="GroES chaperonin"/>
    <property type="match status" value="1"/>
</dbReference>
<dbReference type="GO" id="GO:0046872">
    <property type="term" value="F:metal ion binding"/>
    <property type="evidence" value="ECO:0007669"/>
    <property type="project" value="TreeGrafter"/>
</dbReference>
<dbReference type="InterPro" id="IPR037124">
    <property type="entry name" value="Chaperonin_GroES_sf"/>
</dbReference>
<dbReference type="EMBL" id="CP119901">
    <property type="protein sequence ID" value="WFD22292.1"/>
    <property type="molecule type" value="Genomic_DNA"/>
</dbReference>
<keyword evidence="2 4" id="KW-0143">Chaperone</keyword>